<feature type="signal peptide" evidence="1">
    <location>
        <begin position="1"/>
        <end position="25"/>
    </location>
</feature>
<dbReference type="EMBL" id="JAIBCX010000011">
    <property type="protein sequence ID" value="MCJ8353599.1"/>
    <property type="molecule type" value="Genomic_DNA"/>
</dbReference>
<keyword evidence="4" id="KW-1185">Reference proteome</keyword>
<protein>
    <submittedName>
        <fullName evidence="3">Periplasmic heavy metal sensor</fullName>
    </submittedName>
</protein>
<comment type="caution">
    <text evidence="3">The sequence shown here is derived from an EMBL/GenBank/DDBJ whole genome shotgun (WGS) entry which is preliminary data.</text>
</comment>
<evidence type="ECO:0000256" key="1">
    <source>
        <dbReference type="SAM" id="SignalP"/>
    </source>
</evidence>
<dbReference type="EMBL" id="BJNN01000031">
    <property type="protein sequence ID" value="GEC62557.1"/>
    <property type="molecule type" value="Genomic_DNA"/>
</dbReference>
<reference evidence="2 4" key="1">
    <citation type="submission" date="2019-06" db="EMBL/GenBank/DDBJ databases">
        <title>Whole genome shotgun sequence of Komagataeibacter hansenii NBRC 14820.</title>
        <authorList>
            <person name="Hosoyama A."/>
            <person name="Uohara A."/>
            <person name="Ohji S."/>
            <person name="Ichikawa N."/>
        </authorList>
    </citation>
    <scope>NUCLEOTIDE SEQUENCE [LARGE SCALE GENOMIC DNA]</scope>
    <source>
        <strain evidence="2 4">NBRC 14820</strain>
    </source>
</reference>
<name>A0AAW5ESS1_NOVHA</name>
<keyword evidence="1" id="KW-0732">Signal</keyword>
<dbReference type="InterPro" id="IPR025961">
    <property type="entry name" value="Metal_resist"/>
</dbReference>
<dbReference type="Pfam" id="PF13801">
    <property type="entry name" value="Metal_resist"/>
    <property type="match status" value="1"/>
</dbReference>
<dbReference type="RefSeq" id="WP_040510925.1">
    <property type="nucleotide sequence ID" value="NZ_BJNN01000031.1"/>
</dbReference>
<proteinExistence type="predicted"/>
<evidence type="ECO:0000313" key="2">
    <source>
        <dbReference type="EMBL" id="GEC62557.1"/>
    </source>
</evidence>
<reference evidence="3" key="2">
    <citation type="journal article" date="2021" name="Polymers (Basel)">
        <title>Highly Stretchable Bacterial Cellulose Produced by Komagataeibacter hansenii SI1.</title>
        <authorList>
            <person name="Cielecka I."/>
            <person name="Ryngajllo M."/>
            <person name="Maniukiewicz W."/>
            <person name="Bielecki S."/>
        </authorList>
    </citation>
    <scope>NUCLEOTIDE SEQUENCE</scope>
    <source>
        <strain evidence="3">SI1</strain>
    </source>
</reference>
<dbReference type="AlphaFoldDB" id="A0AAW5ESS1"/>
<evidence type="ECO:0000313" key="4">
    <source>
        <dbReference type="Proteomes" id="UP000319478"/>
    </source>
</evidence>
<reference evidence="3" key="3">
    <citation type="submission" date="2022-03" db="EMBL/GenBank/DDBJ databases">
        <authorList>
            <person name="Ryngajllo M."/>
            <person name="Jacek P."/>
            <person name="Kubiak K."/>
        </authorList>
    </citation>
    <scope>NUCLEOTIDE SEQUENCE</scope>
    <source>
        <strain evidence="3">SI1</strain>
    </source>
</reference>
<sequence length="163" mass="17176">MFKKMILAATLVGGFAGISAEAAVAAPPPPPPSCHGAPGGMPFLAQVNLSKAQRKKIDAILKADHPDFHADMDKESGLHHQIQDLLATPGKVDEAQIASLQQQIASIHQAHEAARVQTAIRIHDVLTADQLAQIKATQDKADSLHAQLRALMAPPAPPAPDAH</sequence>
<accession>A0AAW5ESS1</accession>
<gene>
    <name evidence="2" type="ORF">GHA01_04060</name>
    <name evidence="3" type="ORF">K1W68_06310</name>
</gene>
<evidence type="ECO:0000313" key="3">
    <source>
        <dbReference type="EMBL" id="MCJ8353599.1"/>
    </source>
</evidence>
<organism evidence="3 5">
    <name type="scientific">Novacetimonas hansenii</name>
    <name type="common">Komagataeibacter hansenii</name>
    <dbReference type="NCBI Taxonomy" id="436"/>
    <lineage>
        <taxon>Bacteria</taxon>
        <taxon>Pseudomonadati</taxon>
        <taxon>Pseudomonadota</taxon>
        <taxon>Alphaproteobacteria</taxon>
        <taxon>Acetobacterales</taxon>
        <taxon>Acetobacteraceae</taxon>
        <taxon>Novacetimonas</taxon>
    </lineage>
</organism>
<dbReference type="Proteomes" id="UP000319478">
    <property type="component" value="Unassembled WGS sequence"/>
</dbReference>
<evidence type="ECO:0000313" key="5">
    <source>
        <dbReference type="Proteomes" id="UP001202887"/>
    </source>
</evidence>
<feature type="chain" id="PRO_5043857022" evidence="1">
    <location>
        <begin position="26"/>
        <end position="163"/>
    </location>
</feature>
<dbReference type="Gene3D" id="1.20.120.1490">
    <property type="match status" value="1"/>
</dbReference>
<dbReference type="Proteomes" id="UP001202887">
    <property type="component" value="Unassembled WGS sequence"/>
</dbReference>
<dbReference type="GeneID" id="61366950"/>